<evidence type="ECO:0000313" key="1">
    <source>
        <dbReference type="EMBL" id="JAH81999.1"/>
    </source>
</evidence>
<accession>A0A0E9VV09</accession>
<dbReference type="EMBL" id="GBXM01026578">
    <property type="protein sequence ID" value="JAH81999.1"/>
    <property type="molecule type" value="Transcribed_RNA"/>
</dbReference>
<sequence length="37" mass="4361">MVLQQLTDMNDQFKQTKNNIKVKGILCRILALLWPFV</sequence>
<name>A0A0E9VV09_ANGAN</name>
<proteinExistence type="predicted"/>
<dbReference type="AlphaFoldDB" id="A0A0E9VV09"/>
<reference evidence="1" key="2">
    <citation type="journal article" date="2015" name="Fish Shellfish Immunol.">
        <title>Early steps in the European eel (Anguilla anguilla)-Vibrio vulnificus interaction in the gills: Role of the RtxA13 toxin.</title>
        <authorList>
            <person name="Callol A."/>
            <person name="Pajuelo D."/>
            <person name="Ebbesson L."/>
            <person name="Teles M."/>
            <person name="MacKenzie S."/>
            <person name="Amaro C."/>
        </authorList>
    </citation>
    <scope>NUCLEOTIDE SEQUENCE</scope>
</reference>
<protein>
    <submittedName>
        <fullName evidence="1">Uncharacterized protein</fullName>
    </submittedName>
</protein>
<reference evidence="1" key="1">
    <citation type="submission" date="2014-11" db="EMBL/GenBank/DDBJ databases">
        <authorList>
            <person name="Amaro Gonzalez C."/>
        </authorList>
    </citation>
    <scope>NUCLEOTIDE SEQUENCE</scope>
</reference>
<organism evidence="1">
    <name type="scientific">Anguilla anguilla</name>
    <name type="common">European freshwater eel</name>
    <name type="synonym">Muraena anguilla</name>
    <dbReference type="NCBI Taxonomy" id="7936"/>
    <lineage>
        <taxon>Eukaryota</taxon>
        <taxon>Metazoa</taxon>
        <taxon>Chordata</taxon>
        <taxon>Craniata</taxon>
        <taxon>Vertebrata</taxon>
        <taxon>Euteleostomi</taxon>
        <taxon>Actinopterygii</taxon>
        <taxon>Neopterygii</taxon>
        <taxon>Teleostei</taxon>
        <taxon>Anguilliformes</taxon>
        <taxon>Anguillidae</taxon>
        <taxon>Anguilla</taxon>
    </lineage>
</organism>